<evidence type="ECO:0000256" key="2">
    <source>
        <dbReference type="ARBA" id="ARBA00007391"/>
    </source>
</evidence>
<dbReference type="Pfam" id="PF17657">
    <property type="entry name" value="DNA_pol3_finger"/>
    <property type="match status" value="1"/>
</dbReference>
<dbReference type="NCBIfam" id="NF004225">
    <property type="entry name" value="PRK05672.1"/>
    <property type="match status" value="1"/>
</dbReference>
<evidence type="ECO:0000256" key="14">
    <source>
        <dbReference type="SAM" id="MobiDB-lite"/>
    </source>
</evidence>
<dbReference type="Proteomes" id="UP000583127">
    <property type="component" value="Unassembled WGS sequence"/>
</dbReference>
<dbReference type="Gene3D" id="3.20.20.140">
    <property type="entry name" value="Metal-dependent hydrolases"/>
    <property type="match status" value="1"/>
</dbReference>
<dbReference type="CDD" id="cd07434">
    <property type="entry name" value="PHP_PolIIIA_DnaE2"/>
    <property type="match status" value="1"/>
</dbReference>
<keyword evidence="11 13" id="KW-0234">DNA repair</keyword>
<evidence type="ECO:0000256" key="13">
    <source>
        <dbReference type="HAMAP-Rule" id="MF_01902"/>
    </source>
</evidence>
<dbReference type="CDD" id="cd04485">
    <property type="entry name" value="DnaE_OBF"/>
    <property type="match status" value="1"/>
</dbReference>
<dbReference type="SUPFAM" id="SSF89550">
    <property type="entry name" value="PHP domain-like"/>
    <property type="match status" value="1"/>
</dbReference>
<dbReference type="GO" id="GO:0003676">
    <property type="term" value="F:nucleic acid binding"/>
    <property type="evidence" value="ECO:0007669"/>
    <property type="project" value="InterPro"/>
</dbReference>
<dbReference type="Pfam" id="PF14579">
    <property type="entry name" value="HHH_6"/>
    <property type="match status" value="1"/>
</dbReference>
<dbReference type="SMART" id="SM00481">
    <property type="entry name" value="POLIIIAc"/>
    <property type="match status" value="1"/>
</dbReference>
<keyword evidence="7 13" id="KW-0548">Nucleotidyltransferase</keyword>
<name>A0A7Y0FGQ8_9BURK</name>
<keyword evidence="8 13" id="KW-0235">DNA replication</keyword>
<keyword evidence="17" id="KW-1185">Reference proteome</keyword>
<dbReference type="InterPro" id="IPR023073">
    <property type="entry name" value="DnaE2"/>
</dbReference>
<dbReference type="Pfam" id="PF02811">
    <property type="entry name" value="PHP"/>
    <property type="match status" value="1"/>
</dbReference>
<feature type="region of interest" description="Disordered" evidence="14">
    <location>
        <begin position="1156"/>
        <end position="1201"/>
    </location>
</feature>
<dbReference type="GO" id="GO:0006281">
    <property type="term" value="P:DNA repair"/>
    <property type="evidence" value="ECO:0007669"/>
    <property type="project" value="UniProtKB-UniRule"/>
</dbReference>
<dbReference type="GO" id="GO:0008408">
    <property type="term" value="F:3'-5' exonuclease activity"/>
    <property type="evidence" value="ECO:0007669"/>
    <property type="project" value="InterPro"/>
</dbReference>
<evidence type="ECO:0000256" key="8">
    <source>
        <dbReference type="ARBA" id="ARBA00022705"/>
    </source>
</evidence>
<evidence type="ECO:0000256" key="9">
    <source>
        <dbReference type="ARBA" id="ARBA00022763"/>
    </source>
</evidence>
<dbReference type="NCBIfam" id="TIGR00594">
    <property type="entry name" value="polc"/>
    <property type="match status" value="1"/>
</dbReference>
<evidence type="ECO:0000256" key="6">
    <source>
        <dbReference type="ARBA" id="ARBA00022679"/>
    </source>
</evidence>
<feature type="compositionally biased region" description="Basic and acidic residues" evidence="14">
    <location>
        <begin position="77"/>
        <end position="86"/>
    </location>
</feature>
<evidence type="ECO:0000256" key="11">
    <source>
        <dbReference type="ARBA" id="ARBA00023204"/>
    </source>
</evidence>
<evidence type="ECO:0000256" key="10">
    <source>
        <dbReference type="ARBA" id="ARBA00022932"/>
    </source>
</evidence>
<evidence type="ECO:0000256" key="4">
    <source>
        <dbReference type="ARBA" id="ARBA00017273"/>
    </source>
</evidence>
<evidence type="ECO:0000259" key="15">
    <source>
        <dbReference type="SMART" id="SM00481"/>
    </source>
</evidence>
<dbReference type="GO" id="GO:0006260">
    <property type="term" value="P:DNA replication"/>
    <property type="evidence" value="ECO:0007669"/>
    <property type="project" value="UniProtKB-KW"/>
</dbReference>
<dbReference type="InterPro" id="IPR029460">
    <property type="entry name" value="DNAPol_HHH"/>
</dbReference>
<proteinExistence type="inferred from homology"/>
<dbReference type="InterPro" id="IPR016195">
    <property type="entry name" value="Pol/histidinol_Pase-like"/>
</dbReference>
<accession>A0A7Y0FGQ8</accession>
<dbReference type="InterPro" id="IPR003141">
    <property type="entry name" value="Pol/His_phosphatase_N"/>
</dbReference>
<dbReference type="GO" id="GO:0003887">
    <property type="term" value="F:DNA-directed DNA polymerase activity"/>
    <property type="evidence" value="ECO:0007669"/>
    <property type="project" value="UniProtKB-UniRule"/>
</dbReference>
<dbReference type="InterPro" id="IPR004805">
    <property type="entry name" value="DnaE2/DnaE/PolC"/>
</dbReference>
<keyword evidence="6 13" id="KW-0808">Transferase</keyword>
<dbReference type="EC" id="2.7.7.7" evidence="3 13"/>
<evidence type="ECO:0000256" key="1">
    <source>
        <dbReference type="ARBA" id="ARBA00004496"/>
    </source>
</evidence>
<gene>
    <name evidence="13" type="primary">dnaE2</name>
    <name evidence="16" type="ORF">HHL14_31230</name>
</gene>
<dbReference type="AlphaFoldDB" id="A0A7Y0FGQ8"/>
<feature type="compositionally biased region" description="Low complexity" evidence="14">
    <location>
        <begin position="109"/>
        <end position="119"/>
    </location>
</feature>
<reference evidence="16 17" key="1">
    <citation type="submission" date="2020-04" db="EMBL/GenBank/DDBJ databases">
        <title>Paraburkholderia sp. G-4-1-8 isolated from soil.</title>
        <authorList>
            <person name="Dahal R.H."/>
        </authorList>
    </citation>
    <scope>NUCLEOTIDE SEQUENCE [LARGE SCALE GENOMIC DNA]</scope>
    <source>
        <strain evidence="16 17">G-4-1-8</strain>
    </source>
</reference>
<comment type="function">
    <text evidence="13">DNA polymerase involved in damage-induced mutagenesis and translesion synthesis (TLS). It is not the major replicative DNA polymerase.</text>
</comment>
<protein>
    <recommendedName>
        <fullName evidence="4 13">Error-prone DNA polymerase</fullName>
        <ecNumber evidence="3 13">2.7.7.7</ecNumber>
    </recommendedName>
</protein>
<dbReference type="PANTHER" id="PTHR32294">
    <property type="entry name" value="DNA POLYMERASE III SUBUNIT ALPHA"/>
    <property type="match status" value="1"/>
</dbReference>
<evidence type="ECO:0000256" key="3">
    <source>
        <dbReference type="ARBA" id="ARBA00012417"/>
    </source>
</evidence>
<feature type="domain" description="Polymerase/histidinol phosphatase N-terminal" evidence="15">
    <location>
        <begin position="22"/>
        <end position="155"/>
    </location>
</feature>
<dbReference type="InterPro" id="IPR004013">
    <property type="entry name" value="PHP_dom"/>
</dbReference>
<evidence type="ECO:0000313" key="17">
    <source>
        <dbReference type="Proteomes" id="UP000583127"/>
    </source>
</evidence>
<dbReference type="Pfam" id="PF07733">
    <property type="entry name" value="DNA_pol3_alpha"/>
    <property type="match status" value="1"/>
</dbReference>
<feature type="compositionally biased region" description="Low complexity" evidence="14">
    <location>
        <begin position="88"/>
        <end position="101"/>
    </location>
</feature>
<dbReference type="Gene3D" id="1.10.150.870">
    <property type="match status" value="1"/>
</dbReference>
<evidence type="ECO:0000256" key="7">
    <source>
        <dbReference type="ARBA" id="ARBA00022695"/>
    </source>
</evidence>
<feature type="compositionally biased region" description="Basic and acidic residues" evidence="14">
    <location>
        <begin position="1163"/>
        <end position="1181"/>
    </location>
</feature>
<comment type="subcellular location">
    <subcellularLocation>
        <location evidence="1 13">Cytoplasm</location>
    </subcellularLocation>
</comment>
<dbReference type="PANTHER" id="PTHR32294:SF4">
    <property type="entry name" value="ERROR-PRONE DNA POLYMERASE"/>
    <property type="match status" value="1"/>
</dbReference>
<feature type="region of interest" description="Disordered" evidence="14">
    <location>
        <begin position="77"/>
        <end position="126"/>
    </location>
</feature>
<dbReference type="GO" id="GO:0005737">
    <property type="term" value="C:cytoplasm"/>
    <property type="evidence" value="ECO:0007669"/>
    <property type="project" value="UniProtKB-SubCell"/>
</dbReference>
<dbReference type="Pfam" id="PF01336">
    <property type="entry name" value="tRNA_anti-codon"/>
    <property type="match status" value="1"/>
</dbReference>
<evidence type="ECO:0000256" key="12">
    <source>
        <dbReference type="ARBA" id="ARBA00049244"/>
    </source>
</evidence>
<organism evidence="16 17">
    <name type="scientific">Paraburkholderia antibiotica</name>
    <dbReference type="NCBI Taxonomy" id="2728839"/>
    <lineage>
        <taxon>Bacteria</taxon>
        <taxon>Pseudomonadati</taxon>
        <taxon>Pseudomonadota</taxon>
        <taxon>Betaproteobacteria</taxon>
        <taxon>Burkholderiales</taxon>
        <taxon>Burkholderiaceae</taxon>
        <taxon>Paraburkholderia</taxon>
    </lineage>
</organism>
<dbReference type="HAMAP" id="MF_01902">
    <property type="entry name" value="DNApol_error_prone"/>
    <property type="match status" value="1"/>
</dbReference>
<sequence>MMSSAPSVPSQSMPTGQLPAYAELHCLSNFSFLRGASHPDELVAQAMALGYSALAITDECSLAGVVRAHTAVREIAEEREEREKKAQKQAQQAAASSQQEAGNVTLSPEEGATEAAGESTEAHAEAHIEAHAEDNKTTTNPIPHLIIGSEFHLTDADGQPFCTLVALATNRNGYGNLSELITLARSRADKGSYRIGPDDFTASLPHLEHLQGLPDCVLLLVPQRSATLSHTLRCAHWLASFAAPRAWLALELWQTGSDDLQLDALRMISQASGLPLVAAGGVLMHARSRKRLQDTLTAIGRGTPLSDCGYALEANAERHLRTRVRLGKLYPREALEETLRVAALCRFSLAELQYEYPEELVPAGESPSSYLRKLVMAGAMERWPHGIDLKRIRQIEKELGLIADLKYEKYFLTVHDIVSFARSRNILCQGRGSAANSVVCYCLHVTEIDPVNMNMLIERFISRARNEPPDIDVDFEHQRREEVIQYIYAKYGRHRAALTASLITYRSRSALKDVGKALGLEASLIERLSKSQQWWDGPDAVAAYLAEAGFDANSHITQNLILLTKELRNFPRHLSQHVGGFVIAKDRLSRLVPIENASMKDRSVIEWDKDDIDALKLLKVDVLALGMLSAIRRSLEFVALRRGFPRFRVQDVPREDRAVYEMCGHADTIGVFQIESRAQQSMLPRLKPREYYDLVIEVAIVRPGPIQGGMVHPYLRRKQGLEPVDYAKDELRPVLSRTLGVPIFQEQVMHLAMVAAEYTAEQADKLRRAMAAWRRSGNLAKYQKDLTERMLRRGYEQAFIDRICQQIEGFGEYGFPESHAASFALLVYLSAWLKRYEPAAFLAGLLNSQPLGFYSPSQLVQDARRHGVKVLPPDVTLSDWESGFEQRDAEGQRIDADATRLHRQYAVRSAQQLRNLAAPHLKASRTIRRAARRLNARVFQPFGTYGARGPAVRIGLHLIKGLVREAAERIVIARRDAPFVDVDDLARRAALTRRDLEALAAANALASIAGHRREAWWAVTAQHTVPKLLRDAPIAEASLALPRASEQREIVDDYASLGLTLNRHPLALLRSRLAQQRFRTAAELATCRHGTLARACGIVTVRQRPGTANGTIFVSIEDETGSVNVIVWPSLVEKQRKALLGASLLAVYGVVQRDDGVTTGARDTGDTTRAKDADRRGNGDEERGEDGGSGAANAQSRRPQQGEVVHLVAHRLVDYSEWLGELATASRDFH</sequence>
<keyword evidence="9 13" id="KW-0227">DNA damage</keyword>
<dbReference type="EMBL" id="JABBFZ010000034">
    <property type="protein sequence ID" value="NML35285.1"/>
    <property type="molecule type" value="Genomic_DNA"/>
</dbReference>
<dbReference type="InterPro" id="IPR011708">
    <property type="entry name" value="DNA_pol3_alpha_NTPase_dom"/>
</dbReference>
<dbReference type="InterPro" id="IPR004365">
    <property type="entry name" value="NA-bd_OB_tRNA"/>
</dbReference>
<keyword evidence="5 13" id="KW-0963">Cytoplasm</keyword>
<dbReference type="InterPro" id="IPR040982">
    <property type="entry name" value="DNA_pol3_finger"/>
</dbReference>
<evidence type="ECO:0000313" key="16">
    <source>
        <dbReference type="EMBL" id="NML35285.1"/>
    </source>
</evidence>
<comment type="catalytic activity">
    <reaction evidence="12 13">
        <text>DNA(n) + a 2'-deoxyribonucleoside 5'-triphosphate = DNA(n+1) + diphosphate</text>
        <dbReference type="Rhea" id="RHEA:22508"/>
        <dbReference type="Rhea" id="RHEA-COMP:17339"/>
        <dbReference type="Rhea" id="RHEA-COMP:17340"/>
        <dbReference type="ChEBI" id="CHEBI:33019"/>
        <dbReference type="ChEBI" id="CHEBI:61560"/>
        <dbReference type="ChEBI" id="CHEBI:173112"/>
        <dbReference type="EC" id="2.7.7.7"/>
    </reaction>
</comment>
<evidence type="ECO:0000256" key="5">
    <source>
        <dbReference type="ARBA" id="ARBA00022490"/>
    </source>
</evidence>
<keyword evidence="10 13" id="KW-0239">DNA-directed DNA polymerase</keyword>
<comment type="similarity">
    <text evidence="2 13">Belongs to the DNA polymerase type-C family. DnaE2 subfamily.</text>
</comment>
<comment type="caution">
    <text evidence="16">The sequence shown here is derived from an EMBL/GenBank/DDBJ whole genome shotgun (WGS) entry which is preliminary data.</text>
</comment>